<feature type="signal peptide" evidence="2">
    <location>
        <begin position="1"/>
        <end position="18"/>
    </location>
</feature>
<dbReference type="GO" id="GO:0034247">
    <property type="term" value="P:snoRNA splicing"/>
    <property type="evidence" value="ECO:0007669"/>
    <property type="project" value="TreeGrafter"/>
</dbReference>
<dbReference type="GO" id="GO:0046872">
    <property type="term" value="F:metal ion binding"/>
    <property type="evidence" value="ECO:0007669"/>
    <property type="project" value="InterPro"/>
</dbReference>
<dbReference type="InterPro" id="IPR000571">
    <property type="entry name" value="Znf_CCCH"/>
</dbReference>
<dbReference type="GO" id="GO:0005684">
    <property type="term" value="C:U2-type spliceosomal complex"/>
    <property type="evidence" value="ECO:0007669"/>
    <property type="project" value="TreeGrafter"/>
</dbReference>
<protein>
    <recommendedName>
        <fullName evidence="3">C3H1-type domain-containing protein</fullName>
    </recommendedName>
</protein>
<feature type="chain" id="PRO_5041290886" description="C3H1-type domain-containing protein" evidence="2">
    <location>
        <begin position="19"/>
        <end position="118"/>
    </location>
</feature>
<evidence type="ECO:0000313" key="4">
    <source>
        <dbReference type="EMBL" id="MCL7046562.1"/>
    </source>
</evidence>
<dbReference type="AlphaFoldDB" id="A0AA41VSE9"/>
<sequence>MNLLCFCFVLFWERSSRCIACAYILVHTVAGEKAGGAHGPLRASAHIRTSARWDYQPDICKDYKETGYCGFGADLLICCNRFSLLFVDVFFKVDLLICLSYCCIYWLVCWIWKWFISL</sequence>
<keyword evidence="5" id="KW-1185">Reference proteome</keyword>
<keyword evidence="1" id="KW-0812">Transmembrane</keyword>
<dbReference type="PANTHER" id="PTHR12930:SF0">
    <property type="entry name" value="RING FINGER PROTEIN 113B"/>
    <property type="match status" value="1"/>
</dbReference>
<keyword evidence="2" id="KW-0732">Signal</keyword>
<name>A0AA41VSE9_PAPNU</name>
<dbReference type="InterPro" id="IPR039971">
    <property type="entry name" value="CWC24-like"/>
</dbReference>
<keyword evidence="1" id="KW-0472">Membrane</keyword>
<evidence type="ECO:0000259" key="3">
    <source>
        <dbReference type="Pfam" id="PF00642"/>
    </source>
</evidence>
<feature type="domain" description="C3H1-type" evidence="3">
    <location>
        <begin position="55"/>
        <end position="73"/>
    </location>
</feature>
<dbReference type="EMBL" id="JAJJMA010282849">
    <property type="protein sequence ID" value="MCL7046562.1"/>
    <property type="molecule type" value="Genomic_DNA"/>
</dbReference>
<comment type="caution">
    <text evidence="4">The sequence shown here is derived from an EMBL/GenBank/DDBJ whole genome shotgun (WGS) entry which is preliminary data.</text>
</comment>
<evidence type="ECO:0000256" key="1">
    <source>
        <dbReference type="SAM" id="Phobius"/>
    </source>
</evidence>
<accession>A0AA41VSE9</accession>
<dbReference type="Pfam" id="PF00642">
    <property type="entry name" value="zf-CCCH"/>
    <property type="match status" value="1"/>
</dbReference>
<reference evidence="4" key="1">
    <citation type="submission" date="2022-03" db="EMBL/GenBank/DDBJ databases">
        <title>A functionally conserved STORR gene fusion in Papaver species that diverged 16.8 million years ago.</title>
        <authorList>
            <person name="Catania T."/>
        </authorList>
    </citation>
    <scope>NUCLEOTIDE SEQUENCE</scope>
    <source>
        <strain evidence="4">S-191538</strain>
    </source>
</reference>
<dbReference type="Proteomes" id="UP001177140">
    <property type="component" value="Unassembled WGS sequence"/>
</dbReference>
<gene>
    <name evidence="4" type="ORF">MKW94_028302</name>
</gene>
<dbReference type="PANTHER" id="PTHR12930">
    <property type="entry name" value="ZINC FINGER PROTEIN 183"/>
    <property type="match status" value="1"/>
</dbReference>
<organism evidence="4 5">
    <name type="scientific">Papaver nudicaule</name>
    <name type="common">Iceland poppy</name>
    <dbReference type="NCBI Taxonomy" id="74823"/>
    <lineage>
        <taxon>Eukaryota</taxon>
        <taxon>Viridiplantae</taxon>
        <taxon>Streptophyta</taxon>
        <taxon>Embryophyta</taxon>
        <taxon>Tracheophyta</taxon>
        <taxon>Spermatophyta</taxon>
        <taxon>Magnoliopsida</taxon>
        <taxon>Ranunculales</taxon>
        <taxon>Papaveraceae</taxon>
        <taxon>Papaveroideae</taxon>
        <taxon>Papaver</taxon>
    </lineage>
</organism>
<evidence type="ECO:0000313" key="5">
    <source>
        <dbReference type="Proteomes" id="UP001177140"/>
    </source>
</evidence>
<evidence type="ECO:0000256" key="2">
    <source>
        <dbReference type="SAM" id="SignalP"/>
    </source>
</evidence>
<keyword evidence="1" id="KW-1133">Transmembrane helix</keyword>
<feature type="transmembrane region" description="Helical" evidence="1">
    <location>
        <begin position="90"/>
        <end position="112"/>
    </location>
</feature>
<proteinExistence type="predicted"/>